<dbReference type="InterPro" id="IPR001138">
    <property type="entry name" value="Zn2Cys6_DnaBD"/>
</dbReference>
<feature type="compositionally biased region" description="Low complexity" evidence="8">
    <location>
        <begin position="983"/>
        <end position="1012"/>
    </location>
</feature>
<dbReference type="SMART" id="SM00066">
    <property type="entry name" value="GAL4"/>
    <property type="match status" value="1"/>
</dbReference>
<feature type="compositionally biased region" description="Low complexity" evidence="8">
    <location>
        <begin position="839"/>
        <end position="864"/>
    </location>
</feature>
<dbReference type="PANTHER" id="PTHR31313">
    <property type="entry name" value="TY1 ENHANCER ACTIVATOR"/>
    <property type="match status" value="1"/>
</dbReference>
<organism evidence="10 11">
    <name type="scientific">Lobosporangium transversale</name>
    <dbReference type="NCBI Taxonomy" id="64571"/>
    <lineage>
        <taxon>Eukaryota</taxon>
        <taxon>Fungi</taxon>
        <taxon>Fungi incertae sedis</taxon>
        <taxon>Mucoromycota</taxon>
        <taxon>Mortierellomycotina</taxon>
        <taxon>Mortierellomycetes</taxon>
        <taxon>Mortierellales</taxon>
        <taxon>Mortierellaceae</taxon>
        <taxon>Lobosporangium</taxon>
    </lineage>
</organism>
<dbReference type="InParanoid" id="A0A1Y2GG38"/>
<evidence type="ECO:0000256" key="8">
    <source>
        <dbReference type="SAM" id="MobiDB-lite"/>
    </source>
</evidence>
<feature type="region of interest" description="Disordered" evidence="8">
    <location>
        <begin position="691"/>
        <end position="801"/>
    </location>
</feature>
<keyword evidence="4" id="KW-0805">Transcription regulation</keyword>
<dbReference type="InterPro" id="IPR051615">
    <property type="entry name" value="Transcr_Regulatory_Elem"/>
</dbReference>
<dbReference type="Gene3D" id="4.10.240.10">
    <property type="entry name" value="Zn(2)-C6 fungal-type DNA-binding domain"/>
    <property type="match status" value="1"/>
</dbReference>
<dbReference type="GO" id="GO:0005634">
    <property type="term" value="C:nucleus"/>
    <property type="evidence" value="ECO:0007669"/>
    <property type="project" value="UniProtKB-SubCell"/>
</dbReference>
<feature type="compositionally biased region" description="Polar residues" evidence="8">
    <location>
        <begin position="779"/>
        <end position="801"/>
    </location>
</feature>
<evidence type="ECO:0000256" key="1">
    <source>
        <dbReference type="ARBA" id="ARBA00004123"/>
    </source>
</evidence>
<dbReference type="GO" id="GO:0003677">
    <property type="term" value="F:DNA binding"/>
    <property type="evidence" value="ECO:0007669"/>
    <property type="project" value="UniProtKB-KW"/>
</dbReference>
<dbReference type="GO" id="GO:0008270">
    <property type="term" value="F:zinc ion binding"/>
    <property type="evidence" value="ECO:0007669"/>
    <property type="project" value="InterPro"/>
</dbReference>
<dbReference type="PROSITE" id="PS50048">
    <property type="entry name" value="ZN2_CY6_FUNGAL_2"/>
    <property type="match status" value="1"/>
</dbReference>
<accession>A0A1Y2GG38</accession>
<dbReference type="GeneID" id="33563433"/>
<evidence type="ECO:0000313" key="11">
    <source>
        <dbReference type="Proteomes" id="UP000193648"/>
    </source>
</evidence>
<feature type="region of interest" description="Disordered" evidence="8">
    <location>
        <begin position="977"/>
        <end position="1012"/>
    </location>
</feature>
<feature type="domain" description="Zn(2)-C6 fungal-type" evidence="9">
    <location>
        <begin position="17"/>
        <end position="47"/>
    </location>
</feature>
<evidence type="ECO:0000256" key="7">
    <source>
        <dbReference type="ARBA" id="ARBA00023242"/>
    </source>
</evidence>
<feature type="compositionally biased region" description="Polar residues" evidence="8">
    <location>
        <begin position="727"/>
        <end position="752"/>
    </location>
</feature>
<dbReference type="OrthoDB" id="39175at2759"/>
<keyword evidence="2" id="KW-0479">Metal-binding</keyword>
<dbReference type="RefSeq" id="XP_021879048.1">
    <property type="nucleotide sequence ID" value="XM_022021589.1"/>
</dbReference>
<evidence type="ECO:0000313" key="10">
    <source>
        <dbReference type="EMBL" id="ORZ09778.1"/>
    </source>
</evidence>
<dbReference type="EMBL" id="MCFF01000033">
    <property type="protein sequence ID" value="ORZ09778.1"/>
    <property type="molecule type" value="Genomic_DNA"/>
</dbReference>
<dbReference type="InterPro" id="IPR036864">
    <property type="entry name" value="Zn2-C6_fun-type_DNA-bd_sf"/>
</dbReference>
<keyword evidence="6" id="KW-0804">Transcription</keyword>
<keyword evidence="7" id="KW-0539">Nucleus</keyword>
<name>A0A1Y2GG38_9FUNG</name>
<evidence type="ECO:0000256" key="5">
    <source>
        <dbReference type="ARBA" id="ARBA00023125"/>
    </source>
</evidence>
<feature type="compositionally biased region" description="Low complexity" evidence="8">
    <location>
        <begin position="703"/>
        <end position="720"/>
    </location>
</feature>
<gene>
    <name evidence="10" type="ORF">BCR41DRAFT_325524</name>
</gene>
<sequence length="1067" mass="120662">MTTPDQLDAKRRRVSRACDICRRKKVRCDGLQPSCTNCTTFGFQCTFNDSAKKRGPPKGYIEALENRLHRMESLLGGLVQSGERPKADLDAWRDEHDDDVDSLDSIWPASSDTPLFPPPVPSSLPTNNRHQHTDSISTAISSSSTINSQMNEEEEEEVLPFDLEAREKINAISDSLSSMTLDDGGFVRYLGNSSGIDMLQRSQLLKNGRYMMPLRMNEHREWLLQRENIIAQMESEMTMPPRDLAEHLIELYFTYVHPNIPVLHRPTFMRQYRNLDPLKKPPRALLNAMFAIASRYSTNPEIIGNDPEAFGDEYFSRAKRLIDLEYEVPRQTSIQALLLMVTYRFTSAKSGGRVWVMLGMATRMAQDLGMHRNSARWHLPPLEAELRKRLWWAVYVMDRWVSACMGRPMAIDDADCDVDYPSVVEQDWADPDGNPVSPSEEAEKLKEQSSFALRYFVETIKLSQILGQILRGVYSPQTRNHGPGQVISTVYDLDTMLTKWLLALPSDLKYDNKIEPMQLSRWVATIHISYYSALILLHRPYMVPSSLTRSKLSESMPSLNICISAANSITHLAEMLVHEDFLKYVWNFSTFDIFLASLIHLTNSASLDIFLQKQARKNLVKTIAYMKNLGSRWFNAAKFSMLLEDLMNAHLNFDEYKMDDHAFESEVAAKAGQIDCPYPIMLRDQTHPSGGTLMFSPKVVGGPQTPLSASSTPSSSPSTPLIVNPDIVQNSKSGFTGQDNSNFQNVQNSPISDANMPATHGSVNAAAQTAAKPKRSRKGTSSSQRNSLLFQGNTPSSSSIDQPTFTFSSLSIPGMFTHGQAFVDYRQIMNQQQPPHPSPSQIQSTQQQQQQQQQQHQEQQLHESQLAQPFSLTPLFSSPLALQERCTQHQQTLNNDQNHPVDPIQHLQLQRQQQFLQHQHEFIQQQQFIQQHRLNMRLQEQQKQAQGMPQQPEQQQYKACDDISDNKNFVSSPVFNASETRSQEGSSSAISSSYDKAGNNTNTTTTSTSANTVGATESYSNLALFSPQELIQDPNMVAVPNPFFGIPNTINWDEWNQFIANTTLQKF</sequence>
<dbReference type="AlphaFoldDB" id="A0A1Y2GG38"/>
<feature type="region of interest" description="Disordered" evidence="8">
    <location>
        <begin position="831"/>
        <end position="864"/>
    </location>
</feature>
<comment type="subcellular location">
    <subcellularLocation>
        <location evidence="1">Nucleus</location>
    </subcellularLocation>
</comment>
<dbReference type="InterPro" id="IPR007219">
    <property type="entry name" value="XnlR_reg_dom"/>
</dbReference>
<evidence type="ECO:0000256" key="6">
    <source>
        <dbReference type="ARBA" id="ARBA00023163"/>
    </source>
</evidence>
<feature type="compositionally biased region" description="Low complexity" evidence="8">
    <location>
        <begin position="939"/>
        <end position="956"/>
    </location>
</feature>
<evidence type="ECO:0000259" key="9">
    <source>
        <dbReference type="PROSITE" id="PS50048"/>
    </source>
</evidence>
<dbReference type="STRING" id="64571.A0A1Y2GG38"/>
<dbReference type="GO" id="GO:0006351">
    <property type="term" value="P:DNA-templated transcription"/>
    <property type="evidence" value="ECO:0007669"/>
    <property type="project" value="InterPro"/>
</dbReference>
<evidence type="ECO:0000256" key="4">
    <source>
        <dbReference type="ARBA" id="ARBA00023015"/>
    </source>
</evidence>
<dbReference type="SMART" id="SM00906">
    <property type="entry name" value="Fungal_trans"/>
    <property type="match status" value="1"/>
</dbReference>
<dbReference type="Pfam" id="PF00172">
    <property type="entry name" value="Zn_clus"/>
    <property type="match status" value="1"/>
</dbReference>
<dbReference type="SUPFAM" id="SSF57701">
    <property type="entry name" value="Zn2/Cys6 DNA-binding domain"/>
    <property type="match status" value="1"/>
</dbReference>
<proteinExistence type="predicted"/>
<comment type="caution">
    <text evidence="10">The sequence shown here is derived from an EMBL/GenBank/DDBJ whole genome shotgun (WGS) entry which is preliminary data.</text>
</comment>
<dbReference type="PROSITE" id="PS00463">
    <property type="entry name" value="ZN2_CY6_FUNGAL_1"/>
    <property type="match status" value="1"/>
</dbReference>
<keyword evidence="3" id="KW-0862">Zinc</keyword>
<dbReference type="GO" id="GO:0000981">
    <property type="term" value="F:DNA-binding transcription factor activity, RNA polymerase II-specific"/>
    <property type="evidence" value="ECO:0007669"/>
    <property type="project" value="InterPro"/>
</dbReference>
<feature type="region of interest" description="Disordered" evidence="8">
    <location>
        <begin position="939"/>
        <end position="958"/>
    </location>
</feature>
<protein>
    <submittedName>
        <fullName evidence="10">Fungal-specific transcription factor domain-domain-containing protein</fullName>
    </submittedName>
</protein>
<dbReference type="CDD" id="cd00067">
    <property type="entry name" value="GAL4"/>
    <property type="match status" value="1"/>
</dbReference>
<evidence type="ECO:0000256" key="3">
    <source>
        <dbReference type="ARBA" id="ARBA00022833"/>
    </source>
</evidence>
<dbReference type="CDD" id="cd12148">
    <property type="entry name" value="fungal_TF_MHR"/>
    <property type="match status" value="1"/>
</dbReference>
<dbReference type="Proteomes" id="UP000193648">
    <property type="component" value="Unassembled WGS sequence"/>
</dbReference>
<keyword evidence="11" id="KW-1185">Reference proteome</keyword>
<evidence type="ECO:0000256" key="2">
    <source>
        <dbReference type="ARBA" id="ARBA00022723"/>
    </source>
</evidence>
<dbReference type="Pfam" id="PF04082">
    <property type="entry name" value="Fungal_trans"/>
    <property type="match status" value="1"/>
</dbReference>
<dbReference type="CDD" id="cd15486">
    <property type="entry name" value="ZIP_Sip4"/>
    <property type="match status" value="1"/>
</dbReference>
<dbReference type="PANTHER" id="PTHR31313:SF78">
    <property type="entry name" value="TRANSCRIPTION FACTOR DOMAIN-CONTAINING PROTEIN"/>
    <property type="match status" value="1"/>
</dbReference>
<reference evidence="10 11" key="1">
    <citation type="submission" date="2016-07" db="EMBL/GenBank/DDBJ databases">
        <title>Pervasive Adenine N6-methylation of Active Genes in Fungi.</title>
        <authorList>
            <consortium name="DOE Joint Genome Institute"/>
            <person name="Mondo S.J."/>
            <person name="Dannebaum R.O."/>
            <person name="Kuo R.C."/>
            <person name="Labutti K."/>
            <person name="Haridas S."/>
            <person name="Kuo A."/>
            <person name="Salamov A."/>
            <person name="Ahrendt S.R."/>
            <person name="Lipzen A."/>
            <person name="Sullivan W."/>
            <person name="Andreopoulos W.B."/>
            <person name="Clum A."/>
            <person name="Lindquist E."/>
            <person name="Daum C."/>
            <person name="Ramamoorthy G.K."/>
            <person name="Gryganskyi A."/>
            <person name="Culley D."/>
            <person name="Magnuson J.K."/>
            <person name="James T.Y."/>
            <person name="O'Malley M.A."/>
            <person name="Stajich J.E."/>
            <person name="Spatafora J.W."/>
            <person name="Visel A."/>
            <person name="Grigoriev I.V."/>
        </authorList>
    </citation>
    <scope>NUCLEOTIDE SEQUENCE [LARGE SCALE GENOMIC DNA]</scope>
    <source>
        <strain evidence="10 11">NRRL 3116</strain>
    </source>
</reference>
<keyword evidence="5" id="KW-0238">DNA-binding</keyword>